<dbReference type="InParanoid" id="A0A1Z5K4E3"/>
<reference evidence="2 3" key="1">
    <citation type="journal article" date="2015" name="Plant Cell">
        <title>Oil accumulation by the oleaginous diatom Fistulifera solaris as revealed by the genome and transcriptome.</title>
        <authorList>
            <person name="Tanaka T."/>
            <person name="Maeda Y."/>
            <person name="Veluchamy A."/>
            <person name="Tanaka M."/>
            <person name="Abida H."/>
            <person name="Marechal E."/>
            <person name="Bowler C."/>
            <person name="Muto M."/>
            <person name="Sunaga Y."/>
            <person name="Tanaka M."/>
            <person name="Yoshino T."/>
            <person name="Taniguchi T."/>
            <person name="Fukuda Y."/>
            <person name="Nemoto M."/>
            <person name="Matsumoto M."/>
            <person name="Wong P.S."/>
            <person name="Aburatani S."/>
            <person name="Fujibuchi W."/>
        </authorList>
    </citation>
    <scope>NUCLEOTIDE SEQUENCE [LARGE SCALE GENOMIC DNA]</scope>
    <source>
        <strain evidence="2 3">JPCC DA0580</strain>
    </source>
</reference>
<proteinExistence type="predicted"/>
<sequence length="409" mass="45529">MSFSGNKPAAVRRFLRLAGITHQQKNINTSLKETQLLLSITLVYLSVCRMHNQRTINSQRRKVYASTPVRGLLLSVSLSCIYATEGFGAQPTKLWGRLTSTTQLKIYAPPGSGYASLDDEQSALPNTYEPMMEFPGTMRPGRTPENMPFQDLPIGDNDPDPVPWPHFQQIEWHHRWDAPHEHPIPMEEFIELQGRWATPEMEAAMRVGARKGVRERREMEESEKRDNVITDDDDYDELDIPVALGDGIFGQLGSSADQAATAAATSPNRKDQEDEEEEEEDLDDGFDDFLLDLGLDAEMEDDSDRKGPQKKIVPPSVGFGGEDDDDDDDDDDIGLSSVGGVTASIDVDDDVDLDLGLDDDDDEDDLDGTDTVPLEDFGDSDTMDTEDIFDEGGFDFDDADFDMDGGDMW</sequence>
<evidence type="ECO:0000256" key="1">
    <source>
        <dbReference type="SAM" id="MobiDB-lite"/>
    </source>
</evidence>
<accession>A0A1Z5K4E3</accession>
<dbReference type="AlphaFoldDB" id="A0A1Z5K4E3"/>
<dbReference type="OrthoDB" id="48051at2759"/>
<feature type="region of interest" description="Disordered" evidence="1">
    <location>
        <begin position="256"/>
        <end position="384"/>
    </location>
</feature>
<feature type="compositionally biased region" description="Acidic residues" evidence="1">
    <location>
        <begin position="321"/>
        <end position="333"/>
    </location>
</feature>
<feature type="compositionally biased region" description="Basic and acidic residues" evidence="1">
    <location>
        <begin position="215"/>
        <end position="228"/>
    </location>
</feature>
<feature type="region of interest" description="Disordered" evidence="1">
    <location>
        <begin position="390"/>
        <end position="409"/>
    </location>
</feature>
<name>A0A1Z5K4E3_FISSO</name>
<evidence type="ECO:0000313" key="3">
    <source>
        <dbReference type="Proteomes" id="UP000198406"/>
    </source>
</evidence>
<feature type="region of interest" description="Disordered" evidence="1">
    <location>
        <begin position="207"/>
        <end position="232"/>
    </location>
</feature>
<protein>
    <submittedName>
        <fullName evidence="2">Uncharacterized protein</fullName>
    </submittedName>
</protein>
<dbReference type="Proteomes" id="UP000198406">
    <property type="component" value="Unassembled WGS sequence"/>
</dbReference>
<comment type="caution">
    <text evidence="2">The sequence shown here is derived from an EMBL/GenBank/DDBJ whole genome shotgun (WGS) entry which is preliminary data.</text>
</comment>
<gene>
    <name evidence="2" type="ORF">FisN_1Lh208</name>
</gene>
<evidence type="ECO:0000313" key="2">
    <source>
        <dbReference type="EMBL" id="GAX21117.1"/>
    </source>
</evidence>
<keyword evidence="3" id="KW-1185">Reference proteome</keyword>
<feature type="compositionally biased region" description="Acidic residues" evidence="1">
    <location>
        <begin position="273"/>
        <end position="302"/>
    </location>
</feature>
<feature type="compositionally biased region" description="Acidic residues" evidence="1">
    <location>
        <begin position="346"/>
        <end position="368"/>
    </location>
</feature>
<organism evidence="2 3">
    <name type="scientific">Fistulifera solaris</name>
    <name type="common">Oleaginous diatom</name>
    <dbReference type="NCBI Taxonomy" id="1519565"/>
    <lineage>
        <taxon>Eukaryota</taxon>
        <taxon>Sar</taxon>
        <taxon>Stramenopiles</taxon>
        <taxon>Ochrophyta</taxon>
        <taxon>Bacillariophyta</taxon>
        <taxon>Bacillariophyceae</taxon>
        <taxon>Bacillariophycidae</taxon>
        <taxon>Naviculales</taxon>
        <taxon>Naviculaceae</taxon>
        <taxon>Fistulifera</taxon>
    </lineage>
</organism>
<dbReference type="EMBL" id="BDSP01000153">
    <property type="protein sequence ID" value="GAX21117.1"/>
    <property type="molecule type" value="Genomic_DNA"/>
</dbReference>